<reference evidence="1" key="1">
    <citation type="submission" date="2023-05" db="EMBL/GenBank/DDBJ databases">
        <title>Nepenthes gracilis genome sequencing.</title>
        <authorList>
            <person name="Fukushima K."/>
        </authorList>
    </citation>
    <scope>NUCLEOTIDE SEQUENCE</scope>
    <source>
        <strain evidence="1">SING2019-196</strain>
    </source>
</reference>
<protein>
    <submittedName>
        <fullName evidence="1">Uncharacterized protein</fullName>
    </submittedName>
</protein>
<organism evidence="1 2">
    <name type="scientific">Nepenthes gracilis</name>
    <name type="common">Slender pitcher plant</name>
    <dbReference type="NCBI Taxonomy" id="150966"/>
    <lineage>
        <taxon>Eukaryota</taxon>
        <taxon>Viridiplantae</taxon>
        <taxon>Streptophyta</taxon>
        <taxon>Embryophyta</taxon>
        <taxon>Tracheophyta</taxon>
        <taxon>Spermatophyta</taxon>
        <taxon>Magnoliopsida</taxon>
        <taxon>eudicotyledons</taxon>
        <taxon>Gunneridae</taxon>
        <taxon>Pentapetalae</taxon>
        <taxon>Caryophyllales</taxon>
        <taxon>Nepenthaceae</taxon>
        <taxon>Nepenthes</taxon>
    </lineage>
</organism>
<comment type="caution">
    <text evidence="1">The sequence shown here is derived from an EMBL/GenBank/DDBJ whole genome shotgun (WGS) entry which is preliminary data.</text>
</comment>
<evidence type="ECO:0000313" key="2">
    <source>
        <dbReference type="Proteomes" id="UP001279734"/>
    </source>
</evidence>
<name>A0AAD3SW12_NEPGR</name>
<gene>
    <name evidence="1" type="ORF">Nepgr_019848</name>
</gene>
<dbReference type="Proteomes" id="UP001279734">
    <property type="component" value="Unassembled WGS sequence"/>
</dbReference>
<keyword evidence="2" id="KW-1185">Reference proteome</keyword>
<dbReference type="EMBL" id="BSYO01000018">
    <property type="protein sequence ID" value="GMH18007.1"/>
    <property type="molecule type" value="Genomic_DNA"/>
</dbReference>
<dbReference type="AlphaFoldDB" id="A0AAD3SW12"/>
<accession>A0AAD3SW12</accession>
<proteinExistence type="predicted"/>
<sequence length="86" mass="10095">MKKLFHMATDLVDYESIDLSKTLYSRSSRAFLQRHQLRLGKDSRTRITEMVASLDHSYMKSIDMPSQYMNYIPAHNTLKILALRKS</sequence>
<evidence type="ECO:0000313" key="1">
    <source>
        <dbReference type="EMBL" id="GMH18007.1"/>
    </source>
</evidence>